<dbReference type="AlphaFoldDB" id="A0A6M3J1H0"/>
<dbReference type="EMBL" id="MT141678">
    <property type="protein sequence ID" value="QJA69102.1"/>
    <property type="molecule type" value="Genomic_DNA"/>
</dbReference>
<evidence type="ECO:0000313" key="1">
    <source>
        <dbReference type="EMBL" id="QJA63570.1"/>
    </source>
</evidence>
<name>A0A6M3J1H0_9ZZZZ</name>
<sequence length="79" mass="9415">MAYQIHREIGTKGGTQMGVKLNYPYEGCFFDVEQQKYFFAKSGLSDYKLALWLKENYFKIEKDWKDIRSLLTEYKGVKE</sequence>
<gene>
    <name evidence="2" type="ORF">MM415A05061_0001</name>
    <name evidence="1" type="ORF">MM415B00619_0049</name>
</gene>
<accession>A0A6M3J1H0</accession>
<reference evidence="1" key="1">
    <citation type="submission" date="2020-03" db="EMBL/GenBank/DDBJ databases">
        <title>The deep terrestrial virosphere.</title>
        <authorList>
            <person name="Holmfeldt K."/>
            <person name="Nilsson E."/>
            <person name="Simone D."/>
            <person name="Lopez-Fernandez M."/>
            <person name="Wu X."/>
            <person name="de Brujin I."/>
            <person name="Lundin D."/>
            <person name="Andersson A."/>
            <person name="Bertilsson S."/>
            <person name="Dopson M."/>
        </authorList>
    </citation>
    <scope>NUCLEOTIDE SEQUENCE</scope>
    <source>
        <strain evidence="2">MM415A05061</strain>
        <strain evidence="1">MM415B00619</strain>
    </source>
</reference>
<protein>
    <submittedName>
        <fullName evidence="1">Uncharacterized protein</fullName>
    </submittedName>
</protein>
<proteinExistence type="predicted"/>
<organism evidence="1">
    <name type="scientific">viral metagenome</name>
    <dbReference type="NCBI Taxonomy" id="1070528"/>
    <lineage>
        <taxon>unclassified sequences</taxon>
        <taxon>metagenomes</taxon>
        <taxon>organismal metagenomes</taxon>
    </lineage>
</organism>
<evidence type="ECO:0000313" key="2">
    <source>
        <dbReference type="EMBL" id="QJA69102.1"/>
    </source>
</evidence>
<dbReference type="EMBL" id="MT141499">
    <property type="protein sequence ID" value="QJA63570.1"/>
    <property type="molecule type" value="Genomic_DNA"/>
</dbReference>